<accession>A0A4Z0C1Q2</accession>
<reference evidence="4 5" key="1">
    <citation type="submission" date="2019-03" db="EMBL/GenBank/DDBJ databases">
        <title>Ramlibacter henchirensis DSM 14656, whole genome shotgun sequence.</title>
        <authorList>
            <person name="Zhang X."/>
            <person name="Feng G."/>
            <person name="Zhu H."/>
        </authorList>
    </citation>
    <scope>NUCLEOTIDE SEQUENCE [LARGE SCALE GENOMIC DNA]</scope>
    <source>
        <strain evidence="4 5">DSM 14656</strain>
    </source>
</reference>
<evidence type="ECO:0000256" key="2">
    <source>
        <dbReference type="ARBA" id="ARBA00007637"/>
    </source>
</evidence>
<dbReference type="Pfam" id="PF01370">
    <property type="entry name" value="Epimerase"/>
    <property type="match status" value="1"/>
</dbReference>
<dbReference type="Gene3D" id="3.90.25.10">
    <property type="entry name" value="UDP-galactose 4-epimerase, domain 1"/>
    <property type="match status" value="1"/>
</dbReference>
<sequence>MKILVTGARGFTGRHFIRAAQAAGHSAVPLDCDLTQAEAVAAQVDALDFDSVVHLAGIAFVGHADDRAFYDVNLFGTLNLLDAVHKRGKPLRKVLVASSANVYGNCEQSPIPESQPPSPVNHYAMSKLAMECMARARFGSLPLVMTRPFNYTGPGQSPDFLVPKLVDHFVRRAPVVKLGNLDVRREYNDVRFLCDAYFRLLDSSAFGTFNVCSSRTYSIRELVAELSRLSNHTIEIEVDPALVRRNEIHELSGDPSRLVEAVGQPATHPIEDTLSWMLGEARAQSDSKRAH</sequence>
<evidence type="ECO:0000313" key="5">
    <source>
        <dbReference type="Proteomes" id="UP000298180"/>
    </source>
</evidence>
<dbReference type="InterPro" id="IPR036291">
    <property type="entry name" value="NAD(P)-bd_dom_sf"/>
</dbReference>
<feature type="domain" description="NAD-dependent epimerase/dehydratase" evidence="3">
    <location>
        <begin position="3"/>
        <end position="211"/>
    </location>
</feature>
<proteinExistence type="inferred from homology"/>
<name>A0A4Z0C1Q2_9BURK</name>
<evidence type="ECO:0000256" key="1">
    <source>
        <dbReference type="ARBA" id="ARBA00005125"/>
    </source>
</evidence>
<comment type="caution">
    <text evidence="4">The sequence shown here is derived from an EMBL/GenBank/DDBJ whole genome shotgun (WGS) entry which is preliminary data.</text>
</comment>
<organism evidence="4 5">
    <name type="scientific">Ramlibacter henchirensis</name>
    <dbReference type="NCBI Taxonomy" id="204072"/>
    <lineage>
        <taxon>Bacteria</taxon>
        <taxon>Pseudomonadati</taxon>
        <taxon>Pseudomonadota</taxon>
        <taxon>Betaproteobacteria</taxon>
        <taxon>Burkholderiales</taxon>
        <taxon>Comamonadaceae</taxon>
        <taxon>Ramlibacter</taxon>
    </lineage>
</organism>
<dbReference type="AlphaFoldDB" id="A0A4Z0C1Q2"/>
<comment type="similarity">
    <text evidence="2">Belongs to the NAD(P)-dependent epimerase/dehydratase family.</text>
</comment>
<dbReference type="RefSeq" id="WP_135261242.1">
    <property type="nucleotide sequence ID" value="NZ_SMLM01000001.1"/>
</dbReference>
<dbReference type="SUPFAM" id="SSF51735">
    <property type="entry name" value="NAD(P)-binding Rossmann-fold domains"/>
    <property type="match status" value="1"/>
</dbReference>
<dbReference type="Proteomes" id="UP000298180">
    <property type="component" value="Unassembled WGS sequence"/>
</dbReference>
<dbReference type="EMBL" id="SMLM01000001">
    <property type="protein sequence ID" value="TFZ05161.1"/>
    <property type="molecule type" value="Genomic_DNA"/>
</dbReference>
<evidence type="ECO:0000259" key="3">
    <source>
        <dbReference type="Pfam" id="PF01370"/>
    </source>
</evidence>
<dbReference type="InterPro" id="IPR001509">
    <property type="entry name" value="Epimerase_deHydtase"/>
</dbReference>
<evidence type="ECO:0000313" key="4">
    <source>
        <dbReference type="EMBL" id="TFZ05161.1"/>
    </source>
</evidence>
<gene>
    <name evidence="4" type="ORF">EZ313_00310</name>
</gene>
<dbReference type="OrthoDB" id="5295702at2"/>
<comment type="pathway">
    <text evidence="1">Bacterial outer membrane biogenesis; LPS O-antigen biosynthesis.</text>
</comment>
<dbReference type="Gene3D" id="3.40.50.720">
    <property type="entry name" value="NAD(P)-binding Rossmann-like Domain"/>
    <property type="match status" value="1"/>
</dbReference>
<keyword evidence="5" id="KW-1185">Reference proteome</keyword>
<protein>
    <submittedName>
        <fullName evidence="4">NAD-dependent epimerase/dehydratase family protein</fullName>
    </submittedName>
</protein>
<dbReference type="PANTHER" id="PTHR43000">
    <property type="entry name" value="DTDP-D-GLUCOSE 4,6-DEHYDRATASE-RELATED"/>
    <property type="match status" value="1"/>
</dbReference>